<feature type="transmembrane region" description="Helical" evidence="14">
    <location>
        <begin position="98"/>
        <end position="119"/>
    </location>
</feature>
<feature type="transmembrane region" description="Helical" evidence="14">
    <location>
        <begin position="506"/>
        <end position="524"/>
    </location>
</feature>
<dbReference type="Pfam" id="PF16192">
    <property type="entry name" value="PMT_4TMC"/>
    <property type="match status" value="1"/>
</dbReference>
<feature type="domain" description="MIR" evidence="15">
    <location>
        <begin position="300"/>
        <end position="357"/>
    </location>
</feature>
<dbReference type="AlphaFoldDB" id="A0AA89BVG5"/>
<dbReference type="Pfam" id="PF02815">
    <property type="entry name" value="MIR"/>
    <property type="match status" value="1"/>
</dbReference>
<keyword evidence="6" id="KW-0808">Transferase</keyword>
<evidence type="ECO:0000256" key="1">
    <source>
        <dbReference type="ARBA" id="ARBA00004477"/>
    </source>
</evidence>
<keyword evidence="11 14" id="KW-0472">Membrane</keyword>
<name>A0AA89BVG5_PINIB</name>
<dbReference type="SMART" id="SM00472">
    <property type="entry name" value="MIR"/>
    <property type="match status" value="3"/>
</dbReference>
<dbReference type="Proteomes" id="UP001186944">
    <property type="component" value="Unassembled WGS sequence"/>
</dbReference>
<feature type="transmembrane region" description="Helical" evidence="14">
    <location>
        <begin position="73"/>
        <end position="91"/>
    </location>
</feature>
<evidence type="ECO:0000256" key="14">
    <source>
        <dbReference type="SAM" id="Phobius"/>
    </source>
</evidence>
<keyword evidence="10 14" id="KW-1133">Transmembrane helix</keyword>
<keyword evidence="8" id="KW-0677">Repeat</keyword>
<dbReference type="InterPro" id="IPR036300">
    <property type="entry name" value="MIR_dom_sf"/>
</dbReference>
<keyword evidence="7 14" id="KW-0812">Transmembrane</keyword>
<feature type="transmembrane region" description="Helical" evidence="14">
    <location>
        <begin position="601"/>
        <end position="622"/>
    </location>
</feature>
<dbReference type="SUPFAM" id="SSF82109">
    <property type="entry name" value="MIR domain"/>
    <property type="match status" value="1"/>
</dbReference>
<evidence type="ECO:0000256" key="2">
    <source>
        <dbReference type="ARBA" id="ARBA00004922"/>
    </source>
</evidence>
<feature type="domain" description="MIR" evidence="15">
    <location>
        <begin position="224"/>
        <end position="289"/>
    </location>
</feature>
<dbReference type="InterPro" id="IPR032421">
    <property type="entry name" value="PMT_4TMC"/>
</dbReference>
<gene>
    <name evidence="16" type="ORF">FSP39_024538</name>
</gene>
<evidence type="ECO:0000256" key="9">
    <source>
        <dbReference type="ARBA" id="ARBA00022824"/>
    </source>
</evidence>
<evidence type="ECO:0000256" key="3">
    <source>
        <dbReference type="ARBA" id="ARBA00007222"/>
    </source>
</evidence>
<feature type="domain" description="MIR" evidence="15">
    <location>
        <begin position="364"/>
        <end position="419"/>
    </location>
</feature>
<proteinExistence type="inferred from homology"/>
<dbReference type="FunFam" id="2.80.10.50:FF:000012">
    <property type="entry name" value="Protein O-mannosyl-transferase 1"/>
    <property type="match status" value="1"/>
</dbReference>
<comment type="catalytic activity">
    <reaction evidence="13">
        <text>a di-trans,poly-cis-dolichyl beta-D-mannosyl phosphate + L-seryl-[protein] = 3-O-(alpha-D-mannosyl)-L-seryl-[protein] + a di-trans,poly-cis-dolichyl phosphate + H(+)</text>
        <dbReference type="Rhea" id="RHEA:17377"/>
        <dbReference type="Rhea" id="RHEA-COMP:9863"/>
        <dbReference type="Rhea" id="RHEA-COMP:13546"/>
        <dbReference type="Rhea" id="RHEA-COMP:19498"/>
        <dbReference type="Rhea" id="RHEA-COMP:19501"/>
        <dbReference type="ChEBI" id="CHEBI:15378"/>
        <dbReference type="ChEBI" id="CHEBI:29999"/>
        <dbReference type="ChEBI" id="CHEBI:57683"/>
        <dbReference type="ChEBI" id="CHEBI:58211"/>
        <dbReference type="ChEBI" id="CHEBI:137321"/>
        <dbReference type="EC" id="2.4.1.109"/>
    </reaction>
</comment>
<comment type="pathway">
    <text evidence="2">Protein modification; protein glycosylation.</text>
</comment>
<evidence type="ECO:0000259" key="15">
    <source>
        <dbReference type="PROSITE" id="PS50919"/>
    </source>
</evidence>
<evidence type="ECO:0000313" key="17">
    <source>
        <dbReference type="Proteomes" id="UP001186944"/>
    </source>
</evidence>
<comment type="similarity">
    <text evidence="3">Belongs to the glycosyltransferase 39 family.</text>
</comment>
<evidence type="ECO:0000313" key="16">
    <source>
        <dbReference type="EMBL" id="KAK3088845.1"/>
    </source>
</evidence>
<keyword evidence="5" id="KW-0328">Glycosyltransferase</keyword>
<feature type="transmembrane region" description="Helical" evidence="14">
    <location>
        <begin position="544"/>
        <end position="564"/>
    </location>
</feature>
<keyword evidence="9" id="KW-0256">Endoplasmic reticulum</keyword>
<feature type="transmembrane region" description="Helical" evidence="14">
    <location>
        <begin position="168"/>
        <end position="191"/>
    </location>
</feature>
<evidence type="ECO:0000256" key="8">
    <source>
        <dbReference type="ARBA" id="ARBA00022737"/>
    </source>
</evidence>
<dbReference type="InterPro" id="IPR016093">
    <property type="entry name" value="MIR_motif"/>
</dbReference>
<dbReference type="PANTHER" id="PTHR10050">
    <property type="entry name" value="DOLICHYL-PHOSPHATE-MANNOSE--PROTEIN MANNOSYLTRANSFERASE"/>
    <property type="match status" value="1"/>
</dbReference>
<evidence type="ECO:0000256" key="12">
    <source>
        <dbReference type="ARBA" id="ARBA00045085"/>
    </source>
</evidence>
<evidence type="ECO:0000256" key="7">
    <source>
        <dbReference type="ARBA" id="ARBA00022692"/>
    </source>
</evidence>
<evidence type="ECO:0000256" key="10">
    <source>
        <dbReference type="ARBA" id="ARBA00022989"/>
    </source>
</evidence>
<dbReference type="EMBL" id="VSWD01000011">
    <property type="protein sequence ID" value="KAK3088845.1"/>
    <property type="molecule type" value="Genomic_DNA"/>
</dbReference>
<evidence type="ECO:0000256" key="4">
    <source>
        <dbReference type="ARBA" id="ARBA00012839"/>
    </source>
</evidence>
<comment type="catalytic activity">
    <reaction evidence="12">
        <text>a di-trans,poly-cis-dolichyl beta-D-mannosyl phosphate + L-threonyl-[protein] = 3-O-(alpha-D-mannosyl)-L-threonyl-[protein] + a di-trans,poly-cis-dolichyl phosphate + H(+)</text>
        <dbReference type="Rhea" id="RHEA:53396"/>
        <dbReference type="Rhea" id="RHEA-COMP:11060"/>
        <dbReference type="Rhea" id="RHEA-COMP:13547"/>
        <dbReference type="Rhea" id="RHEA-COMP:19498"/>
        <dbReference type="Rhea" id="RHEA-COMP:19501"/>
        <dbReference type="ChEBI" id="CHEBI:15378"/>
        <dbReference type="ChEBI" id="CHEBI:30013"/>
        <dbReference type="ChEBI" id="CHEBI:57683"/>
        <dbReference type="ChEBI" id="CHEBI:58211"/>
        <dbReference type="ChEBI" id="CHEBI:137323"/>
        <dbReference type="EC" id="2.4.1.109"/>
    </reaction>
</comment>
<dbReference type="PANTHER" id="PTHR10050:SF51">
    <property type="entry name" value="PROTEIN O-MANNOSYL-TRANSFERASE 1"/>
    <property type="match status" value="1"/>
</dbReference>
<feature type="transmembrane region" description="Helical" evidence="14">
    <location>
        <begin position="125"/>
        <end position="147"/>
    </location>
</feature>
<protein>
    <recommendedName>
        <fullName evidence="4">dolichyl-phosphate-mannose--protein mannosyltransferase</fullName>
        <ecNumber evidence="4">2.4.1.109</ecNumber>
    </recommendedName>
</protein>
<dbReference type="EC" id="2.4.1.109" evidence="4"/>
<sequence length="645" mass="73952">MLGQPRAVVFDELHFAKFASLYMQRVFFFDVHPPLGKLLLALAGGFSGFKGDAKFERIGAEYSESFPVYQLRFLPAVMGSMVVPLIYQIAVELNLSRWAALVAAVFIAVDNAVLVQSRFMLMEGMLMFFIIKYVGFFTALLIFMLAARDYWQMLADSSKSDISLVKELFSRVFFLVTIPFCLYISIFYVHLSILTKAGPHDNVMTSAFQASLEGGLATLTKGQPLNIAYGSQVTLRHTHSMYPSKPCWLHSHPHVYPIRYADGRGSSHQQQVTCYLFKDINNWWIIKDPKSSSMVVDEKPRPVKHGDIIQIVHGITSRALNSHDVAAPVTPQNQEVSCYIDYNISMPAQNLWRVEIVNRESEEDTWQTIKSHIRLIHVNTTQALKATGRQLPEWGFHQLEVATDRVTDQQVTIWNVEEHRFTRSEEKEAQFRDLAQSELIPMQPTHLSFWTKFAELQLKMFLAHGEIDMEHKYSSTPLEWPLASKNVAYWMSPSSNAQIHLIANPVVWISSTLSLIIYLALFVFYLMRRRRGFFDLTEGEYQHFLFVGELLVGGYCLHYLPFFLTDRTLFLHSYLPCVVYKVLAFATVMDHLSLVSHRFSYIPSLVTYFVSGLVLFAVWAFYRLSVFTYGSTDLKKEDIFSLSVA</sequence>
<evidence type="ECO:0000256" key="11">
    <source>
        <dbReference type="ARBA" id="ARBA00023136"/>
    </source>
</evidence>
<dbReference type="InterPro" id="IPR027005">
    <property type="entry name" value="PMT-like"/>
</dbReference>
<comment type="subcellular location">
    <subcellularLocation>
        <location evidence="1">Endoplasmic reticulum membrane</location>
        <topology evidence="1">Multi-pass membrane protein</topology>
    </subcellularLocation>
</comment>
<evidence type="ECO:0000256" key="6">
    <source>
        <dbReference type="ARBA" id="ARBA00022679"/>
    </source>
</evidence>
<reference evidence="16" key="1">
    <citation type="submission" date="2019-08" db="EMBL/GenBank/DDBJ databases">
        <title>The improved chromosome-level genome for the pearl oyster Pinctada fucata martensii using PacBio sequencing and Hi-C.</title>
        <authorList>
            <person name="Zheng Z."/>
        </authorList>
    </citation>
    <scope>NUCLEOTIDE SEQUENCE</scope>
    <source>
        <strain evidence="16">ZZ-2019</strain>
        <tissue evidence="16">Adductor muscle</tissue>
    </source>
</reference>
<feature type="transmembrane region" description="Helical" evidence="14">
    <location>
        <begin position="570"/>
        <end position="589"/>
    </location>
</feature>
<dbReference type="InterPro" id="IPR003342">
    <property type="entry name" value="ArnT-like_N"/>
</dbReference>
<dbReference type="CDD" id="cd23281">
    <property type="entry name" value="beta-trefoil_MIR_POMT1"/>
    <property type="match status" value="1"/>
</dbReference>
<keyword evidence="17" id="KW-1185">Reference proteome</keyword>
<evidence type="ECO:0000256" key="5">
    <source>
        <dbReference type="ARBA" id="ARBA00022676"/>
    </source>
</evidence>
<dbReference type="Pfam" id="PF02366">
    <property type="entry name" value="PMT"/>
    <property type="match status" value="2"/>
</dbReference>
<comment type="caution">
    <text evidence="16">The sequence shown here is derived from an EMBL/GenBank/DDBJ whole genome shotgun (WGS) entry which is preliminary data.</text>
</comment>
<dbReference type="Gene3D" id="2.80.10.50">
    <property type="match status" value="1"/>
</dbReference>
<dbReference type="PROSITE" id="PS50919">
    <property type="entry name" value="MIR"/>
    <property type="match status" value="3"/>
</dbReference>
<accession>A0AA89BVG5</accession>
<organism evidence="16 17">
    <name type="scientific">Pinctada imbricata</name>
    <name type="common">Atlantic pearl-oyster</name>
    <name type="synonym">Pinctada martensii</name>
    <dbReference type="NCBI Taxonomy" id="66713"/>
    <lineage>
        <taxon>Eukaryota</taxon>
        <taxon>Metazoa</taxon>
        <taxon>Spiralia</taxon>
        <taxon>Lophotrochozoa</taxon>
        <taxon>Mollusca</taxon>
        <taxon>Bivalvia</taxon>
        <taxon>Autobranchia</taxon>
        <taxon>Pteriomorphia</taxon>
        <taxon>Pterioida</taxon>
        <taxon>Pterioidea</taxon>
        <taxon>Pteriidae</taxon>
        <taxon>Pinctada</taxon>
    </lineage>
</organism>
<dbReference type="GO" id="GO:0005789">
    <property type="term" value="C:endoplasmic reticulum membrane"/>
    <property type="evidence" value="ECO:0007669"/>
    <property type="project" value="UniProtKB-SubCell"/>
</dbReference>
<dbReference type="GO" id="GO:0004169">
    <property type="term" value="F:dolichyl-phosphate-mannose-protein mannosyltransferase activity"/>
    <property type="evidence" value="ECO:0007669"/>
    <property type="project" value="UniProtKB-EC"/>
</dbReference>
<evidence type="ECO:0000256" key="13">
    <source>
        <dbReference type="ARBA" id="ARBA00045102"/>
    </source>
</evidence>